<dbReference type="Proteomes" id="UP000542776">
    <property type="component" value="Unassembled WGS sequence"/>
</dbReference>
<dbReference type="AlphaFoldDB" id="A0A7W6H7Q3"/>
<comment type="caution">
    <text evidence="1">The sequence shown here is derived from an EMBL/GenBank/DDBJ whole genome shotgun (WGS) entry which is preliminary data.</text>
</comment>
<dbReference type="RefSeq" id="WP_183201738.1">
    <property type="nucleotide sequence ID" value="NZ_JACIEK010000015.1"/>
</dbReference>
<evidence type="ECO:0000313" key="1">
    <source>
        <dbReference type="EMBL" id="MBB4000143.1"/>
    </source>
</evidence>
<evidence type="ECO:0000313" key="2">
    <source>
        <dbReference type="Proteomes" id="UP000542776"/>
    </source>
</evidence>
<protein>
    <submittedName>
        <fullName evidence="1">Uncharacterized protein</fullName>
    </submittedName>
</protein>
<accession>A0A7W6H7Q3</accession>
<reference evidence="1 2" key="1">
    <citation type="submission" date="2020-08" db="EMBL/GenBank/DDBJ databases">
        <title>Genomic Encyclopedia of Type Strains, Phase IV (KMG-IV): sequencing the most valuable type-strain genomes for metagenomic binning, comparative biology and taxonomic classification.</title>
        <authorList>
            <person name="Goeker M."/>
        </authorList>
    </citation>
    <scope>NUCLEOTIDE SEQUENCE [LARGE SCALE GENOMIC DNA]</scope>
    <source>
        <strain evidence="1 2">DSM 102238</strain>
    </source>
</reference>
<proteinExistence type="predicted"/>
<dbReference type="EMBL" id="JACIEK010000015">
    <property type="protein sequence ID" value="MBB4000143.1"/>
    <property type="molecule type" value="Genomic_DNA"/>
</dbReference>
<gene>
    <name evidence="1" type="ORF">GGR04_004019</name>
</gene>
<keyword evidence="2" id="KW-1185">Reference proteome</keyword>
<organism evidence="1 2">
    <name type="scientific">Aureimonas pseudogalii</name>
    <dbReference type="NCBI Taxonomy" id="1744844"/>
    <lineage>
        <taxon>Bacteria</taxon>
        <taxon>Pseudomonadati</taxon>
        <taxon>Pseudomonadota</taxon>
        <taxon>Alphaproteobacteria</taxon>
        <taxon>Hyphomicrobiales</taxon>
        <taxon>Aurantimonadaceae</taxon>
        <taxon>Aureimonas</taxon>
    </lineage>
</organism>
<name>A0A7W6H7Q3_9HYPH</name>
<sequence length="67" mass="7209">MAAGKVKPELVGRLRYAAETAPPEVSALLLEAAEEVVDLRRRVGDAEEVDATDEELELLMMRAVGSA</sequence>